<gene>
    <name evidence="1" type="ORF">EB796_000697</name>
</gene>
<name>A0A7J7KS09_BUGNE</name>
<dbReference type="Gene3D" id="3.10.450.10">
    <property type="match status" value="1"/>
</dbReference>
<keyword evidence="2" id="KW-1185">Reference proteome</keyword>
<organism evidence="1 2">
    <name type="scientific">Bugula neritina</name>
    <name type="common">Brown bryozoan</name>
    <name type="synonym">Sertularia neritina</name>
    <dbReference type="NCBI Taxonomy" id="10212"/>
    <lineage>
        <taxon>Eukaryota</taxon>
        <taxon>Metazoa</taxon>
        <taxon>Spiralia</taxon>
        <taxon>Lophotrochozoa</taxon>
        <taxon>Bryozoa</taxon>
        <taxon>Gymnolaemata</taxon>
        <taxon>Cheilostomatida</taxon>
        <taxon>Flustrina</taxon>
        <taxon>Buguloidea</taxon>
        <taxon>Bugulidae</taxon>
        <taxon>Bugula</taxon>
    </lineage>
</organism>
<proteinExistence type="predicted"/>
<dbReference type="OrthoDB" id="2429551at2759"/>
<evidence type="ECO:0000313" key="2">
    <source>
        <dbReference type="Proteomes" id="UP000593567"/>
    </source>
</evidence>
<accession>A0A7J7KS09</accession>
<protein>
    <submittedName>
        <fullName evidence="1">CSTA</fullName>
    </submittedName>
</protein>
<comment type="caution">
    <text evidence="1">The sequence shown here is derived from an EMBL/GenBank/DDBJ whole genome shotgun (WGS) entry which is preliminary data.</text>
</comment>
<dbReference type="SUPFAM" id="SSF54403">
    <property type="entry name" value="Cystatin/monellin"/>
    <property type="match status" value="1"/>
</dbReference>
<dbReference type="AlphaFoldDB" id="A0A7J7KS09"/>
<dbReference type="Proteomes" id="UP000593567">
    <property type="component" value="Unassembled WGS sequence"/>
</dbReference>
<reference evidence="1" key="1">
    <citation type="submission" date="2020-06" db="EMBL/GenBank/DDBJ databases">
        <title>Draft genome of Bugula neritina, a colonial animal packing powerful symbionts and potential medicines.</title>
        <authorList>
            <person name="Rayko M."/>
        </authorList>
    </citation>
    <scope>NUCLEOTIDE SEQUENCE [LARGE SCALE GENOMIC DNA]</scope>
    <source>
        <strain evidence="1">Kwan_BN1</strain>
    </source>
</reference>
<sequence length="88" mass="10119">MLDNRLAELVFKFREEFERMAGTPFNHYVPISYRIQIVAGSNNFVKIQVFYSDCIHAKIYLPLAQSNELPRAVGVQINKSLGDVIEPF</sequence>
<evidence type="ECO:0000313" key="1">
    <source>
        <dbReference type="EMBL" id="KAF6040980.1"/>
    </source>
</evidence>
<dbReference type="InterPro" id="IPR046350">
    <property type="entry name" value="Cystatin_sf"/>
</dbReference>
<dbReference type="EMBL" id="VXIV02000090">
    <property type="protein sequence ID" value="KAF6040980.1"/>
    <property type="molecule type" value="Genomic_DNA"/>
</dbReference>